<feature type="domain" description="Zinc finger CHC2-type" evidence="4">
    <location>
        <begin position="32"/>
        <end position="79"/>
    </location>
</feature>
<evidence type="ECO:0000256" key="1">
    <source>
        <dbReference type="ARBA" id="ARBA00022723"/>
    </source>
</evidence>
<dbReference type="Proteomes" id="UP000285897">
    <property type="component" value="Unassembled WGS sequence"/>
</dbReference>
<keyword evidence="3" id="KW-0862">Zinc</keyword>
<dbReference type="PANTHER" id="PTHR30313:SF2">
    <property type="entry name" value="DNA PRIMASE"/>
    <property type="match status" value="1"/>
</dbReference>
<dbReference type="Pfam" id="PF01807">
    <property type="entry name" value="Zn_ribbon_DnaG"/>
    <property type="match status" value="1"/>
</dbReference>
<dbReference type="Gene3D" id="3.90.580.10">
    <property type="entry name" value="Zinc finger, CHC2-type domain"/>
    <property type="match status" value="1"/>
</dbReference>
<dbReference type="GO" id="GO:0003677">
    <property type="term" value="F:DNA binding"/>
    <property type="evidence" value="ECO:0007669"/>
    <property type="project" value="InterPro"/>
</dbReference>
<proteinExistence type="predicted"/>
<dbReference type="AlphaFoldDB" id="A0A415L6Y2"/>
<evidence type="ECO:0000313" key="5">
    <source>
        <dbReference type="EMBL" id="RHL44342.1"/>
    </source>
</evidence>
<keyword evidence="2" id="KW-0863">Zinc-finger</keyword>
<evidence type="ECO:0000256" key="3">
    <source>
        <dbReference type="ARBA" id="ARBA00022833"/>
    </source>
</evidence>
<sequence>MGLFDEVKGNVTVRQAAEFYGFKTTKSGLISCIFHNDKTPSMKVDRRYYCFGCGVTGDVIDFTAQLFGLSLKEAALKLAADFGIQISGTDRQKTKKQRNISKSKPEDHLVKSEEQEYIECVRVMLNYRILLRKWKKEFAPKSTEEKWDEKFVEALKYLTIVEYYLDLLLFGEEEEKVQVVEMIKKEVEKIDRRCRKNG</sequence>
<dbReference type="GO" id="GO:0003899">
    <property type="term" value="F:DNA-directed RNA polymerase activity"/>
    <property type="evidence" value="ECO:0007669"/>
    <property type="project" value="InterPro"/>
</dbReference>
<dbReference type="InterPro" id="IPR050219">
    <property type="entry name" value="DnaG_primase"/>
</dbReference>
<dbReference type="GO" id="GO:0008270">
    <property type="term" value="F:zinc ion binding"/>
    <property type="evidence" value="ECO:0007669"/>
    <property type="project" value="UniProtKB-KW"/>
</dbReference>
<gene>
    <name evidence="5" type="ORF">DW021_13890</name>
</gene>
<dbReference type="RefSeq" id="WP_118393337.1">
    <property type="nucleotide sequence ID" value="NZ_QROS01000012.1"/>
</dbReference>
<keyword evidence="1" id="KW-0479">Metal-binding</keyword>
<dbReference type="SMART" id="SM00400">
    <property type="entry name" value="ZnF_CHCC"/>
    <property type="match status" value="1"/>
</dbReference>
<dbReference type="EMBL" id="QROS01000012">
    <property type="protein sequence ID" value="RHL44342.1"/>
    <property type="molecule type" value="Genomic_DNA"/>
</dbReference>
<evidence type="ECO:0000313" key="6">
    <source>
        <dbReference type="Proteomes" id="UP000285897"/>
    </source>
</evidence>
<dbReference type="PANTHER" id="PTHR30313">
    <property type="entry name" value="DNA PRIMASE"/>
    <property type="match status" value="1"/>
</dbReference>
<dbReference type="GO" id="GO:0005737">
    <property type="term" value="C:cytoplasm"/>
    <property type="evidence" value="ECO:0007669"/>
    <property type="project" value="TreeGrafter"/>
</dbReference>
<evidence type="ECO:0000256" key="2">
    <source>
        <dbReference type="ARBA" id="ARBA00022771"/>
    </source>
</evidence>
<name>A0A415L6Y2_9FIRM</name>
<dbReference type="InterPro" id="IPR002694">
    <property type="entry name" value="Znf_CHC2"/>
</dbReference>
<dbReference type="InterPro" id="IPR036977">
    <property type="entry name" value="DNA_primase_Znf_CHC2"/>
</dbReference>
<organism evidence="5 6">
    <name type="scientific">Blautia obeum</name>
    <dbReference type="NCBI Taxonomy" id="40520"/>
    <lineage>
        <taxon>Bacteria</taxon>
        <taxon>Bacillati</taxon>
        <taxon>Bacillota</taxon>
        <taxon>Clostridia</taxon>
        <taxon>Lachnospirales</taxon>
        <taxon>Lachnospiraceae</taxon>
        <taxon>Blautia</taxon>
    </lineage>
</organism>
<evidence type="ECO:0000259" key="4">
    <source>
        <dbReference type="SMART" id="SM00400"/>
    </source>
</evidence>
<comment type="caution">
    <text evidence="5">The sequence shown here is derived from an EMBL/GenBank/DDBJ whole genome shotgun (WGS) entry which is preliminary data.</text>
</comment>
<accession>A0A415L6Y2</accession>
<dbReference type="SUPFAM" id="SSF57783">
    <property type="entry name" value="Zinc beta-ribbon"/>
    <property type="match status" value="1"/>
</dbReference>
<reference evidence="5 6" key="1">
    <citation type="submission" date="2018-08" db="EMBL/GenBank/DDBJ databases">
        <title>A genome reference for cultivated species of the human gut microbiota.</title>
        <authorList>
            <person name="Zou Y."/>
            <person name="Xue W."/>
            <person name="Luo G."/>
        </authorList>
    </citation>
    <scope>NUCLEOTIDE SEQUENCE [LARGE SCALE GENOMIC DNA]</scope>
    <source>
        <strain evidence="5 6">AF37-6AC</strain>
    </source>
</reference>
<dbReference type="GO" id="GO:0006269">
    <property type="term" value="P:DNA replication, synthesis of primer"/>
    <property type="evidence" value="ECO:0007669"/>
    <property type="project" value="TreeGrafter"/>
</dbReference>
<protein>
    <submittedName>
        <fullName evidence="5">DNA primase</fullName>
    </submittedName>
</protein>